<dbReference type="KEGG" id="sbae:DSM104329_02976"/>
<keyword evidence="3" id="KW-1185">Reference proteome</keyword>
<sequence length="461" mass="50628">MTLVDEQVQRGREGRKAAGRSSHGDWAPASDREDPVAVLERQGTTRVQQLLPLRYGRMLASPFAFYRGAAAIMAADLAGTSASGIEVQACGDAHLLNFGIFAAPDRRLVFDLNDFDETLPGPWEWDVKRLAASVEIACRDRGFSPADAEQAVLAVVRQYREGAAGFAALGNLDVWYTRLDVDALIDYFAQTGTDAQVKAVRKVQQKALRKTSLRAVERLTEKVDGRLRFRRQPPVLVPVSDLLDASDAELLQSRLHRLLESYRRSLTAEHAHLLDGYRVADMAHKVVGVGSVGTRAWVILLEGRDAGDPLVLQAKEAQASVLEAHLRRSAHRSHGKRVVLGQRLVQAASDIFLGWERVTGIDGLERDFYVRQLWDGKGSVDISTALPPGMTKYAQLCGLALARAHARSGDRVAIAAYLGHSDRFDRAIAAFARAYADQNELDHRALQDAVAEGRIEATPDV</sequence>
<protein>
    <recommendedName>
        <fullName evidence="4">DUF2252 domain-containing protein</fullName>
    </recommendedName>
</protein>
<dbReference type="Pfam" id="PF10009">
    <property type="entry name" value="DUF2252"/>
    <property type="match status" value="1"/>
</dbReference>
<gene>
    <name evidence="2" type="ORF">DSM104329_02976</name>
</gene>
<dbReference type="AlphaFoldDB" id="A0A9E7C1D8"/>
<dbReference type="RefSeq" id="WP_259310637.1">
    <property type="nucleotide sequence ID" value="NZ_CP087164.1"/>
</dbReference>
<accession>A0A9E7C1D8</accession>
<dbReference type="InterPro" id="IPR018721">
    <property type="entry name" value="DUF2252"/>
</dbReference>
<dbReference type="EMBL" id="CP087164">
    <property type="protein sequence ID" value="UGS36569.1"/>
    <property type="molecule type" value="Genomic_DNA"/>
</dbReference>
<organism evidence="2 3">
    <name type="scientific">Capillimicrobium parvum</name>
    <dbReference type="NCBI Taxonomy" id="2884022"/>
    <lineage>
        <taxon>Bacteria</taxon>
        <taxon>Bacillati</taxon>
        <taxon>Actinomycetota</taxon>
        <taxon>Thermoleophilia</taxon>
        <taxon>Solirubrobacterales</taxon>
        <taxon>Capillimicrobiaceae</taxon>
        <taxon>Capillimicrobium</taxon>
    </lineage>
</organism>
<feature type="compositionally biased region" description="Basic and acidic residues" evidence="1">
    <location>
        <begin position="7"/>
        <end position="16"/>
    </location>
</feature>
<evidence type="ECO:0000256" key="1">
    <source>
        <dbReference type="SAM" id="MobiDB-lite"/>
    </source>
</evidence>
<dbReference type="PANTHER" id="PTHR39441">
    <property type="entry name" value="DUF2252 DOMAIN-CONTAINING PROTEIN"/>
    <property type="match status" value="1"/>
</dbReference>
<evidence type="ECO:0000313" key="3">
    <source>
        <dbReference type="Proteomes" id="UP001162834"/>
    </source>
</evidence>
<name>A0A9E7C1D8_9ACTN</name>
<evidence type="ECO:0008006" key="4">
    <source>
        <dbReference type="Google" id="ProtNLM"/>
    </source>
</evidence>
<evidence type="ECO:0000313" key="2">
    <source>
        <dbReference type="EMBL" id="UGS36569.1"/>
    </source>
</evidence>
<dbReference type="PANTHER" id="PTHR39441:SF1">
    <property type="entry name" value="DUF2252 DOMAIN-CONTAINING PROTEIN"/>
    <property type="match status" value="1"/>
</dbReference>
<proteinExistence type="predicted"/>
<reference evidence="2" key="1">
    <citation type="journal article" date="2022" name="Int. J. Syst. Evol. Microbiol.">
        <title>Pseudomonas aegrilactucae sp. nov. and Pseudomonas morbosilactucae sp. nov., pathogens causing bacterial rot of lettuce in Japan.</title>
        <authorList>
            <person name="Sawada H."/>
            <person name="Fujikawa T."/>
            <person name="Satou M."/>
        </authorList>
    </citation>
    <scope>NUCLEOTIDE SEQUENCE</scope>
    <source>
        <strain evidence="2">0166_1</strain>
    </source>
</reference>
<dbReference type="Proteomes" id="UP001162834">
    <property type="component" value="Chromosome"/>
</dbReference>
<feature type="region of interest" description="Disordered" evidence="1">
    <location>
        <begin position="1"/>
        <end position="35"/>
    </location>
</feature>